<comment type="caution">
    <text evidence="1">The sequence shown here is derived from an EMBL/GenBank/DDBJ whole genome shotgun (WGS) entry which is preliminary data.</text>
</comment>
<dbReference type="OrthoDB" id="7628974at2"/>
<organism evidence="1 2">
    <name type="scientific">Micromonospora deserti</name>
    <dbReference type="NCBI Taxonomy" id="2070366"/>
    <lineage>
        <taxon>Bacteria</taxon>
        <taxon>Bacillati</taxon>
        <taxon>Actinomycetota</taxon>
        <taxon>Actinomycetes</taxon>
        <taxon>Micromonosporales</taxon>
        <taxon>Micromonosporaceae</taxon>
        <taxon>Micromonospora</taxon>
    </lineage>
</organism>
<evidence type="ECO:0000313" key="1">
    <source>
        <dbReference type="EMBL" id="PZF97309.1"/>
    </source>
</evidence>
<gene>
    <name evidence="1" type="ORF">C1I99_15855</name>
</gene>
<dbReference type="AlphaFoldDB" id="A0A2W2D9B8"/>
<reference evidence="1 2" key="1">
    <citation type="submission" date="2018-01" db="EMBL/GenBank/DDBJ databases">
        <title>Draft genome sequence of Salinispora sp. 13K206.</title>
        <authorList>
            <person name="Sahin N."/>
            <person name="Saygin H."/>
            <person name="Ay H."/>
        </authorList>
    </citation>
    <scope>NUCLEOTIDE SEQUENCE [LARGE SCALE GENOMIC DNA]</scope>
    <source>
        <strain evidence="1 2">13K206</strain>
    </source>
</reference>
<protein>
    <submittedName>
        <fullName evidence="1">Uncharacterized protein</fullName>
    </submittedName>
</protein>
<evidence type="ECO:0000313" key="2">
    <source>
        <dbReference type="Proteomes" id="UP000248749"/>
    </source>
</evidence>
<proteinExistence type="predicted"/>
<dbReference type="RefSeq" id="WP_158554072.1">
    <property type="nucleotide sequence ID" value="NZ_POUB01000099.1"/>
</dbReference>
<sequence>MSGSGKTTLAVHPARQLATTYSDGQLFIDLRGYGDSVPVEPGSALTVLLRQLGVPGEGFPLTPTNDHTCGGAS</sequence>
<keyword evidence="2" id="KW-1185">Reference proteome</keyword>
<accession>A0A2W2D9B8</accession>
<dbReference type="EMBL" id="POUB01000099">
    <property type="protein sequence ID" value="PZF97309.1"/>
    <property type="molecule type" value="Genomic_DNA"/>
</dbReference>
<dbReference type="Proteomes" id="UP000248749">
    <property type="component" value="Unassembled WGS sequence"/>
</dbReference>
<name>A0A2W2D9B8_9ACTN</name>